<evidence type="ECO:0000313" key="1">
    <source>
        <dbReference type="EMBL" id="SHJ44517.1"/>
    </source>
</evidence>
<evidence type="ECO:0000313" key="2">
    <source>
        <dbReference type="Proteomes" id="UP000184080"/>
    </source>
</evidence>
<dbReference type="Proteomes" id="UP000184080">
    <property type="component" value="Unassembled WGS sequence"/>
</dbReference>
<sequence>MIEKFIIITNNSLCRDSFKDLYEIHYIDSSVEEVFKTARNYIHKGHVLLTHPLLSSIKPNETPYRTILVTKAISEKYDLNSLETMEKSIHTLEKFLRDFKTPIWNELILEDFKFIDYDLTLNVIR</sequence>
<keyword evidence="2" id="KW-1185">Reference proteome</keyword>
<gene>
    <name evidence="1" type="ORF">SAMN05444401_3049</name>
</gene>
<reference evidence="1 2" key="1">
    <citation type="submission" date="2016-11" db="EMBL/GenBank/DDBJ databases">
        <authorList>
            <person name="Jaros S."/>
            <person name="Januszkiewicz K."/>
            <person name="Wedrychowicz H."/>
        </authorList>
    </citation>
    <scope>NUCLEOTIDE SEQUENCE [LARGE SCALE GENOMIC DNA]</scope>
    <source>
        <strain evidence="1 2">DSM 21864</strain>
    </source>
</reference>
<accession>A0A1M6JCT7</accession>
<evidence type="ECO:0008006" key="3">
    <source>
        <dbReference type="Google" id="ProtNLM"/>
    </source>
</evidence>
<dbReference type="InterPro" id="IPR047735">
    <property type="entry name" value="GrdX-like"/>
</dbReference>
<dbReference type="NCBIfam" id="NF038093">
    <property type="entry name" value="GrdX"/>
    <property type="match status" value="1"/>
</dbReference>
<dbReference type="EMBL" id="FQZO01000005">
    <property type="protein sequence ID" value="SHJ44517.1"/>
    <property type="molecule type" value="Genomic_DNA"/>
</dbReference>
<organism evidence="1 2">
    <name type="scientific">Clostridium amylolyticum</name>
    <dbReference type="NCBI Taxonomy" id="1121298"/>
    <lineage>
        <taxon>Bacteria</taxon>
        <taxon>Bacillati</taxon>
        <taxon>Bacillota</taxon>
        <taxon>Clostridia</taxon>
        <taxon>Eubacteriales</taxon>
        <taxon>Clostridiaceae</taxon>
        <taxon>Clostridium</taxon>
    </lineage>
</organism>
<protein>
    <recommendedName>
        <fullName evidence="3">GrdX protein</fullName>
    </recommendedName>
</protein>
<dbReference type="STRING" id="1121298.SAMN05444401_3049"/>
<name>A0A1M6JCT7_9CLOT</name>
<proteinExistence type="predicted"/>
<dbReference type="OrthoDB" id="9815289at2"/>
<dbReference type="RefSeq" id="WP_073008488.1">
    <property type="nucleotide sequence ID" value="NZ_FQZO01000005.1"/>
</dbReference>
<dbReference type="AlphaFoldDB" id="A0A1M6JCT7"/>